<dbReference type="Proteomes" id="UP000002368">
    <property type="component" value="Chromosome"/>
</dbReference>
<dbReference type="KEGG" id="bts:Btus_2912"/>
<protein>
    <submittedName>
        <fullName evidence="1">Uncharacterized protein</fullName>
    </submittedName>
</protein>
<keyword evidence="2" id="KW-1185">Reference proteome</keyword>
<gene>
    <name evidence="1" type="ordered locus">Btus_2912</name>
</gene>
<evidence type="ECO:0000313" key="1">
    <source>
        <dbReference type="EMBL" id="ADG07548.1"/>
    </source>
</evidence>
<dbReference type="HOGENOM" id="CLU_3044474_0_0_9"/>
<organism evidence="1 2">
    <name type="scientific">Kyrpidia tusciae (strain DSM 2912 / NBRC 15312 / T2)</name>
    <name type="common">Bacillus tusciae</name>
    <dbReference type="NCBI Taxonomy" id="562970"/>
    <lineage>
        <taxon>Bacteria</taxon>
        <taxon>Bacillati</taxon>
        <taxon>Bacillota</taxon>
        <taxon>Bacilli</taxon>
        <taxon>Bacillales</taxon>
        <taxon>Alicyclobacillaceae</taxon>
        <taxon>Kyrpidia</taxon>
    </lineage>
</organism>
<dbReference type="RefSeq" id="WP_013076829.1">
    <property type="nucleotide sequence ID" value="NC_014098.1"/>
</dbReference>
<sequence length="54" mass="6192">MHAYDPNQAILLLARAEGEQSGILKHSIGGMDVWLPARAQSVLRRKMRRYCVHF</sequence>
<proteinExistence type="predicted"/>
<reference evidence="1 2" key="1">
    <citation type="journal article" date="2011" name="Stand. Genomic Sci.">
        <title>Complete genome sequence of the thermophilic, hydrogen-oxidizing Bacillus tusciae type strain (T2) and reclassification in the new genus, Kyrpidia gen. nov. as Kyrpidia tusciae comb. nov. and emendation of the family Alicyclobacillaceae da Costa and Rainey, 2010.</title>
        <authorList>
            <person name="Klenk H.P."/>
            <person name="Lapidus A."/>
            <person name="Chertkov O."/>
            <person name="Copeland A."/>
            <person name="Del Rio T.G."/>
            <person name="Nolan M."/>
            <person name="Lucas S."/>
            <person name="Chen F."/>
            <person name="Tice H."/>
            <person name="Cheng J.F."/>
            <person name="Han C."/>
            <person name="Bruce D."/>
            <person name="Goodwin L."/>
            <person name="Pitluck S."/>
            <person name="Pati A."/>
            <person name="Ivanova N."/>
            <person name="Mavromatis K."/>
            <person name="Daum C."/>
            <person name="Chen A."/>
            <person name="Palaniappan K."/>
            <person name="Chang Y.J."/>
            <person name="Land M."/>
            <person name="Hauser L."/>
            <person name="Jeffries C.D."/>
            <person name="Detter J.C."/>
            <person name="Rohde M."/>
            <person name="Abt B."/>
            <person name="Pukall R."/>
            <person name="Goker M."/>
            <person name="Bristow J."/>
            <person name="Markowitz V."/>
            <person name="Hugenholtz P."/>
            <person name="Eisen J.A."/>
        </authorList>
    </citation>
    <scope>NUCLEOTIDE SEQUENCE [LARGE SCALE GENOMIC DNA]</scope>
    <source>
        <strain evidence="1 2">DSM 2912</strain>
    </source>
</reference>
<dbReference type="EMBL" id="CP002017">
    <property type="protein sequence ID" value="ADG07548.1"/>
    <property type="molecule type" value="Genomic_DNA"/>
</dbReference>
<dbReference type="STRING" id="562970.Btus_2912"/>
<dbReference type="AlphaFoldDB" id="D5WVK5"/>
<accession>D5WVK5</accession>
<evidence type="ECO:0000313" key="2">
    <source>
        <dbReference type="Proteomes" id="UP000002368"/>
    </source>
</evidence>
<name>D5WVK5_KYRT2</name>